<reference evidence="2" key="1">
    <citation type="submission" date="2022-11" db="EMBL/GenBank/DDBJ databases">
        <title>Genome Sequence of Cubamyces cubensis.</title>
        <authorList>
            <person name="Buettner E."/>
        </authorList>
    </citation>
    <scope>NUCLEOTIDE SEQUENCE</scope>
    <source>
        <strain evidence="2">MPL-01</strain>
    </source>
</reference>
<name>A0AAD7X5J7_9APHY</name>
<organism evidence="2 3">
    <name type="scientific">Trametes cubensis</name>
    <dbReference type="NCBI Taxonomy" id="1111947"/>
    <lineage>
        <taxon>Eukaryota</taxon>
        <taxon>Fungi</taxon>
        <taxon>Dikarya</taxon>
        <taxon>Basidiomycota</taxon>
        <taxon>Agaricomycotina</taxon>
        <taxon>Agaricomycetes</taxon>
        <taxon>Polyporales</taxon>
        <taxon>Polyporaceae</taxon>
        <taxon>Trametes</taxon>
    </lineage>
</organism>
<evidence type="ECO:0000256" key="1">
    <source>
        <dbReference type="SAM" id="MobiDB-lite"/>
    </source>
</evidence>
<comment type="caution">
    <text evidence="2">The sequence shown here is derived from an EMBL/GenBank/DDBJ whole genome shotgun (WGS) entry which is preliminary data.</text>
</comment>
<protein>
    <submittedName>
        <fullName evidence="2">Uncharacterized protein</fullName>
    </submittedName>
</protein>
<accession>A0AAD7X5J7</accession>
<keyword evidence="3" id="KW-1185">Reference proteome</keyword>
<dbReference type="EMBL" id="JAPEVG010000521">
    <property type="protein sequence ID" value="KAJ8461822.1"/>
    <property type="molecule type" value="Genomic_DNA"/>
</dbReference>
<dbReference type="Proteomes" id="UP001215151">
    <property type="component" value="Unassembled WGS sequence"/>
</dbReference>
<proteinExistence type="predicted"/>
<sequence>MPSIRSRPQTALSFPLSTPSRQLFIHFLLPPRRPSSHLVLLHNADAHLPATNTQDARPPTQSAICYQIFSSPSSPILPLLSRQFVLTAVRTACLAEPCFIPVLPFDLVWPLRSSSDRSDPNDAPSPYRWAQSALLDRVGTLSPLSFSAGRPLVVSRSLDLPTKRAAHSRPSLHAFQLRSSHKQSPLSHSRPLAADATSESSDLCLGSHPPRMGSLTGPSARKLNFRQRSLPRHLGHAADRHLRRSCCPDKGQGQVDVGLFAQLAFVLVKRSHLFSLAASNAADFDLRILLSSPNGRLHIYDFTVDYDQRKHLRLKADQGVVDDDVAFGRGSGHGRSAITLATFPDNGRHFL</sequence>
<evidence type="ECO:0000313" key="2">
    <source>
        <dbReference type="EMBL" id="KAJ8461822.1"/>
    </source>
</evidence>
<evidence type="ECO:0000313" key="3">
    <source>
        <dbReference type="Proteomes" id="UP001215151"/>
    </source>
</evidence>
<feature type="region of interest" description="Disordered" evidence="1">
    <location>
        <begin position="198"/>
        <end position="219"/>
    </location>
</feature>
<gene>
    <name evidence="2" type="ORF">ONZ51_g11296</name>
</gene>
<dbReference type="AlphaFoldDB" id="A0AAD7X5J7"/>